<reference evidence="2" key="1">
    <citation type="submission" date="2025-08" db="UniProtKB">
        <authorList>
            <consortium name="Ensembl"/>
        </authorList>
    </citation>
    <scope>IDENTIFICATION</scope>
</reference>
<reference evidence="2" key="2">
    <citation type="submission" date="2025-09" db="UniProtKB">
        <authorList>
            <consortium name="Ensembl"/>
        </authorList>
    </citation>
    <scope>IDENTIFICATION</scope>
</reference>
<accession>A0A8D0GJK4</accession>
<evidence type="ECO:0000256" key="1">
    <source>
        <dbReference type="SAM" id="MobiDB-lite"/>
    </source>
</evidence>
<dbReference type="AlphaFoldDB" id="A0A8D0GJK4"/>
<organism evidence="2 3">
    <name type="scientific">Sphenodon punctatus</name>
    <name type="common">Tuatara</name>
    <name type="synonym">Hatteria punctata</name>
    <dbReference type="NCBI Taxonomy" id="8508"/>
    <lineage>
        <taxon>Eukaryota</taxon>
        <taxon>Metazoa</taxon>
        <taxon>Chordata</taxon>
        <taxon>Craniata</taxon>
        <taxon>Vertebrata</taxon>
        <taxon>Euteleostomi</taxon>
        <taxon>Lepidosauria</taxon>
        <taxon>Sphenodontia</taxon>
        <taxon>Sphenodontidae</taxon>
        <taxon>Sphenodon</taxon>
    </lineage>
</organism>
<dbReference type="Proteomes" id="UP000694392">
    <property type="component" value="Unplaced"/>
</dbReference>
<dbReference type="GO" id="GO:1903426">
    <property type="term" value="P:regulation of reactive oxygen species biosynthetic process"/>
    <property type="evidence" value="ECO:0007669"/>
    <property type="project" value="TreeGrafter"/>
</dbReference>
<sequence>SWAWASHWNYALPFSCKEYRNALDELSKASLKSTAEEGIQANSLLENRPKSSSPIRLPETTAGQSNRAAEAEQRKTVLEK</sequence>
<proteinExistence type="predicted"/>
<dbReference type="GO" id="GO:0032438">
    <property type="term" value="P:melanosome organization"/>
    <property type="evidence" value="ECO:0007669"/>
    <property type="project" value="TreeGrafter"/>
</dbReference>
<keyword evidence="3" id="KW-1185">Reference proteome</keyword>
<feature type="region of interest" description="Disordered" evidence="1">
    <location>
        <begin position="40"/>
        <end position="80"/>
    </location>
</feature>
<feature type="compositionally biased region" description="Basic and acidic residues" evidence="1">
    <location>
        <begin position="69"/>
        <end position="80"/>
    </location>
</feature>
<evidence type="ECO:0000313" key="3">
    <source>
        <dbReference type="Proteomes" id="UP000694392"/>
    </source>
</evidence>
<feature type="compositionally biased region" description="Polar residues" evidence="1">
    <location>
        <begin position="40"/>
        <end position="54"/>
    </location>
</feature>
<dbReference type="GO" id="GO:0000285">
    <property type="term" value="F:1-phosphatidylinositol-3-phosphate 5-kinase activity"/>
    <property type="evidence" value="ECO:0007669"/>
    <property type="project" value="InterPro"/>
</dbReference>
<dbReference type="InterPro" id="IPR043548">
    <property type="entry name" value="PIKfyve"/>
</dbReference>
<dbReference type="PANTHER" id="PTHR46715">
    <property type="entry name" value="1-PHOSPHATIDYLINOSITOL 3-PHOSPHATE 5-KINASE"/>
    <property type="match status" value="1"/>
</dbReference>
<dbReference type="GO" id="GO:0012506">
    <property type="term" value="C:vesicle membrane"/>
    <property type="evidence" value="ECO:0007669"/>
    <property type="project" value="TreeGrafter"/>
</dbReference>
<evidence type="ECO:0000313" key="2">
    <source>
        <dbReference type="Ensembl" id="ENSSPUP00000006294.1"/>
    </source>
</evidence>
<protein>
    <submittedName>
        <fullName evidence="2">Uncharacterized protein</fullName>
    </submittedName>
</protein>
<dbReference type="Ensembl" id="ENSSPUT00000006701.1">
    <property type="protein sequence ID" value="ENSSPUP00000006294.1"/>
    <property type="gene ID" value="ENSSPUG00000004857.1"/>
</dbReference>
<dbReference type="GO" id="GO:0090385">
    <property type="term" value="P:phagosome-lysosome fusion"/>
    <property type="evidence" value="ECO:0007669"/>
    <property type="project" value="TreeGrafter"/>
</dbReference>
<dbReference type="PANTHER" id="PTHR46715:SF1">
    <property type="entry name" value="1-PHOSPHATIDYLINOSITOL 3-PHOSPHATE 5-KINASE"/>
    <property type="match status" value="1"/>
</dbReference>
<name>A0A8D0GJK4_SPHPU</name>
<dbReference type="GO" id="GO:0030593">
    <property type="term" value="P:neutrophil chemotaxis"/>
    <property type="evidence" value="ECO:0007669"/>
    <property type="project" value="TreeGrafter"/>
</dbReference>
<dbReference type="GO" id="GO:0031410">
    <property type="term" value="C:cytoplasmic vesicle"/>
    <property type="evidence" value="ECO:0007669"/>
    <property type="project" value="TreeGrafter"/>
</dbReference>
<dbReference type="GO" id="GO:0052810">
    <property type="term" value="F:1-phosphatidylinositol-5-kinase activity"/>
    <property type="evidence" value="ECO:0007669"/>
    <property type="project" value="TreeGrafter"/>
</dbReference>